<sequence length="343" mass="38485">MAFQRKSHILNDAVYPVEARKHSLKRPMWVISFAAFLTANIIGSIFSIGYLPIVILAPIGAMGLVFNAIAAKIVLGDPFKRNTVIGTLLIIIGALLVGLFGVIPEPDHDIDDLIRLYKKPAFIAYFSILEFVIITGLLTTHYFERMYYLMESAAMPPTNMGKLIGKWVTMEDLKKYCGISYGILSGNISSQSILFAKSGLELIILSVVFDKNQLQYALTWILLVMMVLTAILQLYYLNKGLQLCDTVIMIPLSSCTFNVSCLFNGLVYYDQWNRIIWWHLLLVMFGVAVTICGVLLISWKPSAKLIEEEIDVMNSVMDDSDDTLSEHTSLLGPHVKKQVSYHT</sequence>
<reference evidence="6" key="1">
    <citation type="submission" date="2014-09" db="EMBL/GenBank/DDBJ databases">
        <title>Draft genome sequence of an oleaginous Mucoromycotina fungus Mucor ambiguus NBRC6742.</title>
        <authorList>
            <person name="Takeda I."/>
            <person name="Yamane N."/>
            <person name="Morita T."/>
            <person name="Tamano K."/>
            <person name="Machida M."/>
            <person name="Baker S."/>
            <person name="Koike H."/>
        </authorList>
    </citation>
    <scope>NUCLEOTIDE SEQUENCE</scope>
    <source>
        <strain evidence="6">NBRC 6742</strain>
    </source>
</reference>
<accession>A0A0C9MLX4</accession>
<dbReference type="Proteomes" id="UP000053815">
    <property type="component" value="Unassembled WGS sequence"/>
</dbReference>
<keyword evidence="4 5" id="KW-0472">Membrane</keyword>
<gene>
    <name evidence="6" type="ORF">MAM1_0056c03602</name>
</gene>
<dbReference type="InterPro" id="IPR008521">
    <property type="entry name" value="Mg_trans_NIPA"/>
</dbReference>
<feature type="transmembrane region" description="Helical" evidence="5">
    <location>
        <begin position="82"/>
        <end position="103"/>
    </location>
</feature>
<evidence type="ECO:0000313" key="6">
    <source>
        <dbReference type="EMBL" id="GAN04142.1"/>
    </source>
</evidence>
<evidence type="ECO:0008006" key="8">
    <source>
        <dbReference type="Google" id="ProtNLM"/>
    </source>
</evidence>
<name>A0A0C9MLX4_9FUNG</name>
<dbReference type="AlphaFoldDB" id="A0A0C9MLX4"/>
<organism evidence="6">
    <name type="scientific">Mucor ambiguus</name>
    <dbReference type="NCBI Taxonomy" id="91626"/>
    <lineage>
        <taxon>Eukaryota</taxon>
        <taxon>Fungi</taxon>
        <taxon>Fungi incertae sedis</taxon>
        <taxon>Mucoromycota</taxon>
        <taxon>Mucoromycotina</taxon>
        <taxon>Mucoromycetes</taxon>
        <taxon>Mucorales</taxon>
        <taxon>Mucorineae</taxon>
        <taxon>Mucoraceae</taxon>
        <taxon>Mucor</taxon>
    </lineage>
</organism>
<feature type="transmembrane region" description="Helical" evidence="5">
    <location>
        <begin position="123"/>
        <end position="143"/>
    </location>
</feature>
<evidence type="ECO:0000256" key="1">
    <source>
        <dbReference type="ARBA" id="ARBA00004141"/>
    </source>
</evidence>
<evidence type="ECO:0000256" key="3">
    <source>
        <dbReference type="ARBA" id="ARBA00022989"/>
    </source>
</evidence>
<feature type="transmembrane region" description="Helical" evidence="5">
    <location>
        <begin position="275"/>
        <end position="297"/>
    </location>
</feature>
<evidence type="ECO:0000256" key="2">
    <source>
        <dbReference type="ARBA" id="ARBA00022692"/>
    </source>
</evidence>
<evidence type="ECO:0000256" key="4">
    <source>
        <dbReference type="ARBA" id="ARBA00023136"/>
    </source>
</evidence>
<dbReference type="PANTHER" id="PTHR12570:SF86">
    <property type="entry name" value="ADR321CP"/>
    <property type="match status" value="1"/>
</dbReference>
<dbReference type="InterPro" id="IPR037185">
    <property type="entry name" value="EmrE-like"/>
</dbReference>
<keyword evidence="3 5" id="KW-1133">Transmembrane helix</keyword>
<feature type="transmembrane region" description="Helical" evidence="5">
    <location>
        <begin position="28"/>
        <end position="49"/>
    </location>
</feature>
<keyword evidence="2 5" id="KW-0812">Transmembrane</keyword>
<protein>
    <recommendedName>
        <fullName evidence="8">DUF803-domain-containing protein</fullName>
    </recommendedName>
</protein>
<evidence type="ECO:0000313" key="7">
    <source>
        <dbReference type="Proteomes" id="UP000053815"/>
    </source>
</evidence>
<dbReference type="EMBL" id="DF836345">
    <property type="protein sequence ID" value="GAN04142.1"/>
    <property type="molecule type" value="Genomic_DNA"/>
</dbReference>
<proteinExistence type="predicted"/>
<dbReference type="OrthoDB" id="2504919at2759"/>
<keyword evidence="7" id="KW-1185">Reference proteome</keyword>
<dbReference type="Pfam" id="PF05653">
    <property type="entry name" value="Mg_trans_NIPA"/>
    <property type="match status" value="2"/>
</dbReference>
<feature type="transmembrane region" description="Helical" evidence="5">
    <location>
        <begin position="216"/>
        <end position="236"/>
    </location>
</feature>
<dbReference type="Gene3D" id="1.10.3730.20">
    <property type="match status" value="1"/>
</dbReference>
<dbReference type="PANTHER" id="PTHR12570">
    <property type="match status" value="1"/>
</dbReference>
<dbReference type="GO" id="GO:0016020">
    <property type="term" value="C:membrane"/>
    <property type="evidence" value="ECO:0007669"/>
    <property type="project" value="UniProtKB-SubCell"/>
</dbReference>
<feature type="transmembrane region" description="Helical" evidence="5">
    <location>
        <begin position="248"/>
        <end position="269"/>
    </location>
</feature>
<feature type="transmembrane region" description="Helical" evidence="5">
    <location>
        <begin position="55"/>
        <end position="75"/>
    </location>
</feature>
<dbReference type="SUPFAM" id="SSF103481">
    <property type="entry name" value="Multidrug resistance efflux transporter EmrE"/>
    <property type="match status" value="1"/>
</dbReference>
<dbReference type="GO" id="GO:0015095">
    <property type="term" value="F:magnesium ion transmembrane transporter activity"/>
    <property type="evidence" value="ECO:0007669"/>
    <property type="project" value="InterPro"/>
</dbReference>
<evidence type="ECO:0000256" key="5">
    <source>
        <dbReference type="SAM" id="Phobius"/>
    </source>
</evidence>
<comment type="subcellular location">
    <subcellularLocation>
        <location evidence="1">Membrane</location>
        <topology evidence="1">Multi-pass membrane protein</topology>
    </subcellularLocation>
</comment>